<evidence type="ECO:0000256" key="14">
    <source>
        <dbReference type="SAM" id="Phobius"/>
    </source>
</evidence>
<dbReference type="PROSITE" id="PS00078">
    <property type="entry name" value="COX2"/>
    <property type="match status" value="1"/>
</dbReference>
<dbReference type="PANTHER" id="PTHR22888:SF9">
    <property type="entry name" value="CYTOCHROME C OXIDASE SUBUNIT 2"/>
    <property type="match status" value="1"/>
</dbReference>
<dbReference type="PROSITE" id="PS50857">
    <property type="entry name" value="COX2_CUA"/>
    <property type="match status" value="1"/>
</dbReference>
<evidence type="ECO:0000256" key="3">
    <source>
        <dbReference type="ARBA" id="ARBA00022448"/>
    </source>
</evidence>
<accession>A0AAC9JRX9</accession>
<keyword evidence="5 14" id="KW-0812">Transmembrane</keyword>
<dbReference type="InterPro" id="IPR034236">
    <property type="entry name" value="CuRO_CcO_Caa3_II"/>
</dbReference>
<evidence type="ECO:0000256" key="8">
    <source>
        <dbReference type="ARBA" id="ARBA00022989"/>
    </source>
</evidence>
<evidence type="ECO:0000256" key="9">
    <source>
        <dbReference type="ARBA" id="ARBA00023008"/>
    </source>
</evidence>
<dbReference type="InterPro" id="IPR045187">
    <property type="entry name" value="CcO_II"/>
</dbReference>
<keyword evidence="8 14" id="KW-1133">Transmembrane helix</keyword>
<evidence type="ECO:0000256" key="11">
    <source>
        <dbReference type="ARBA" id="ARBA00024688"/>
    </source>
</evidence>
<dbReference type="Pfam" id="PF00116">
    <property type="entry name" value="COX2"/>
    <property type="match status" value="1"/>
</dbReference>
<dbReference type="InterPro" id="IPR008972">
    <property type="entry name" value="Cupredoxin"/>
</dbReference>
<dbReference type="InterPro" id="IPR002429">
    <property type="entry name" value="CcO_II-like_C"/>
</dbReference>
<evidence type="ECO:0000313" key="17">
    <source>
        <dbReference type="Proteomes" id="UP000182703"/>
    </source>
</evidence>
<comment type="subcellular location">
    <subcellularLocation>
        <location evidence="1">Membrane</location>
        <topology evidence="1">Multi-pass membrane protein</topology>
    </subcellularLocation>
</comment>
<evidence type="ECO:0000256" key="6">
    <source>
        <dbReference type="ARBA" id="ARBA00022723"/>
    </source>
</evidence>
<dbReference type="GO" id="GO:0004129">
    <property type="term" value="F:cytochrome-c oxidase activity"/>
    <property type="evidence" value="ECO:0007669"/>
    <property type="project" value="UniProtKB-EC"/>
</dbReference>
<dbReference type="GO" id="GO:0016020">
    <property type="term" value="C:membrane"/>
    <property type="evidence" value="ECO:0007669"/>
    <property type="project" value="UniProtKB-SubCell"/>
</dbReference>
<proteinExistence type="inferred from homology"/>
<evidence type="ECO:0000256" key="10">
    <source>
        <dbReference type="ARBA" id="ARBA00023136"/>
    </source>
</evidence>
<keyword evidence="3" id="KW-0813">Transport</keyword>
<keyword evidence="7" id="KW-0249">Electron transport</keyword>
<dbReference type="AlphaFoldDB" id="A0AAC9JRX9"/>
<evidence type="ECO:0000256" key="5">
    <source>
        <dbReference type="ARBA" id="ARBA00022692"/>
    </source>
</evidence>
<evidence type="ECO:0000256" key="2">
    <source>
        <dbReference type="ARBA" id="ARBA00007866"/>
    </source>
</evidence>
<dbReference type="RefSeq" id="WP_071924540.1">
    <property type="nucleotide sequence ID" value="NZ_CP018095.1"/>
</dbReference>
<dbReference type="KEGG" id="cdq:BOQ54_15510"/>
<comment type="function">
    <text evidence="11">Subunits I and II form the functional core of the enzyme complex. Electrons originating in cytochrome c are transferred via heme a and Cu(A) to the binuclear center formed by heme a3 and Cu(B).</text>
</comment>
<dbReference type="NCBIfam" id="TIGR02866">
    <property type="entry name" value="CoxB"/>
    <property type="match status" value="1"/>
</dbReference>
<keyword evidence="4" id="KW-0679">Respiratory chain</keyword>
<feature type="transmembrane region" description="Helical" evidence="14">
    <location>
        <begin position="82"/>
        <end position="103"/>
    </location>
</feature>
<feature type="transmembrane region" description="Helical" evidence="14">
    <location>
        <begin position="45"/>
        <end position="70"/>
    </location>
</feature>
<evidence type="ECO:0000256" key="4">
    <source>
        <dbReference type="ARBA" id="ARBA00022660"/>
    </source>
</evidence>
<keyword evidence="17" id="KW-1185">Reference proteome</keyword>
<keyword evidence="10 14" id="KW-0472">Membrane</keyword>
<name>A0AAC9JRX9_9HYPH</name>
<keyword evidence="9" id="KW-0186">Copper</keyword>
<dbReference type="PANTHER" id="PTHR22888">
    <property type="entry name" value="CYTOCHROME C OXIDASE, SUBUNIT II"/>
    <property type="match status" value="1"/>
</dbReference>
<dbReference type="GO" id="GO:0042773">
    <property type="term" value="P:ATP synthesis coupled electron transport"/>
    <property type="evidence" value="ECO:0007669"/>
    <property type="project" value="TreeGrafter"/>
</dbReference>
<dbReference type="SUPFAM" id="SSF49503">
    <property type="entry name" value="Cupredoxins"/>
    <property type="match status" value="1"/>
</dbReference>
<dbReference type="PRINTS" id="PR01166">
    <property type="entry name" value="CYCOXIDASEII"/>
</dbReference>
<feature type="domain" description="Cytochrome oxidase subunit II copper A binding" evidence="15">
    <location>
        <begin position="115"/>
        <end position="227"/>
    </location>
</feature>
<dbReference type="CDD" id="cd04213">
    <property type="entry name" value="CuRO_CcO_Caa3_II"/>
    <property type="match status" value="1"/>
</dbReference>
<evidence type="ECO:0000256" key="1">
    <source>
        <dbReference type="ARBA" id="ARBA00004141"/>
    </source>
</evidence>
<dbReference type="Gene3D" id="2.60.40.420">
    <property type="entry name" value="Cupredoxins - blue copper proteins"/>
    <property type="match status" value="1"/>
</dbReference>
<dbReference type="GO" id="GO:0016491">
    <property type="term" value="F:oxidoreductase activity"/>
    <property type="evidence" value="ECO:0007669"/>
    <property type="project" value="InterPro"/>
</dbReference>
<evidence type="ECO:0000256" key="13">
    <source>
        <dbReference type="ARBA" id="ARBA00047816"/>
    </source>
</evidence>
<gene>
    <name evidence="16" type="ORF">BOQ54_15510</name>
</gene>
<comment type="catalytic activity">
    <reaction evidence="13">
        <text>4 Fe(II)-[cytochrome c] + O2 + 8 H(+)(in) = 4 Fe(III)-[cytochrome c] + 2 H2O + 4 H(+)(out)</text>
        <dbReference type="Rhea" id="RHEA:11436"/>
        <dbReference type="Rhea" id="RHEA-COMP:10350"/>
        <dbReference type="Rhea" id="RHEA-COMP:14399"/>
        <dbReference type="ChEBI" id="CHEBI:15377"/>
        <dbReference type="ChEBI" id="CHEBI:15378"/>
        <dbReference type="ChEBI" id="CHEBI:15379"/>
        <dbReference type="ChEBI" id="CHEBI:29033"/>
        <dbReference type="ChEBI" id="CHEBI:29034"/>
        <dbReference type="EC" id="7.1.1.9"/>
    </reaction>
</comment>
<evidence type="ECO:0000256" key="7">
    <source>
        <dbReference type="ARBA" id="ARBA00022982"/>
    </source>
</evidence>
<dbReference type="InterPro" id="IPR001505">
    <property type="entry name" value="Copper_CuA"/>
</dbReference>
<evidence type="ECO:0000313" key="16">
    <source>
        <dbReference type="EMBL" id="APF39162.1"/>
    </source>
</evidence>
<dbReference type="GO" id="GO:0005507">
    <property type="term" value="F:copper ion binding"/>
    <property type="evidence" value="ECO:0007669"/>
    <property type="project" value="InterPro"/>
</dbReference>
<keyword evidence="6" id="KW-0479">Metal-binding</keyword>
<evidence type="ECO:0000256" key="12">
    <source>
        <dbReference type="ARBA" id="ARBA00031399"/>
    </source>
</evidence>
<organism evidence="16 17">
    <name type="scientific">Chelatococcus daeguensis</name>
    <dbReference type="NCBI Taxonomy" id="444444"/>
    <lineage>
        <taxon>Bacteria</taxon>
        <taxon>Pseudomonadati</taxon>
        <taxon>Pseudomonadota</taxon>
        <taxon>Alphaproteobacteria</taxon>
        <taxon>Hyphomicrobiales</taxon>
        <taxon>Chelatococcaceae</taxon>
        <taxon>Chelatococcus</taxon>
    </lineage>
</organism>
<reference evidence="16 17" key="1">
    <citation type="submission" date="2016-11" db="EMBL/GenBank/DDBJ databases">
        <title>Complete genome sequence of the aerobically denitrifying bacterium Chelatococcus daeguensis TAD1.</title>
        <authorList>
            <person name="Yang Y."/>
            <person name="Huang S."/>
            <person name="Lin E."/>
        </authorList>
    </citation>
    <scope>NUCLEOTIDE SEQUENCE [LARGE SCALE GENOMIC DNA]</scope>
    <source>
        <strain evidence="16 17">TAD1</strain>
    </source>
</reference>
<dbReference type="InterPro" id="IPR014222">
    <property type="entry name" value="Cyt_c_oxidase_su2"/>
</dbReference>
<dbReference type="EMBL" id="CP018095">
    <property type="protein sequence ID" value="APF39162.1"/>
    <property type="molecule type" value="Genomic_DNA"/>
</dbReference>
<sequence>MSNNVGPHPWFHRAAAGAAALPAAGCSGDYSTLAPAGPAAEAIALIWWIMLAGATIIFLATSLALAGAFIPSIRPLLTPKRLILWGGLVVPSLGLTALVAGAFTLGERLLPRQGAETLRIEVVARQFAWEFRYPGTPVATRDVLHIPVGRDIDFAVTSEDVIHSFWIPRLGGKIDAIPGHKNIVRLRADAPGNYGGICAEYCGKGHAPMRFTVIAHAPEDYEAALTSEAAR</sequence>
<protein>
    <recommendedName>
        <fullName evidence="12">Cytochrome aa3 subunit 2</fullName>
    </recommendedName>
</protein>
<evidence type="ECO:0000259" key="15">
    <source>
        <dbReference type="PROSITE" id="PS50857"/>
    </source>
</evidence>
<dbReference type="Proteomes" id="UP000182703">
    <property type="component" value="Chromosome"/>
</dbReference>
<comment type="similarity">
    <text evidence="2">Belongs to the cytochrome c oxidase subunit 2 family.</text>
</comment>